<evidence type="ECO:0000256" key="2">
    <source>
        <dbReference type="SAM" id="MobiDB-lite"/>
    </source>
</evidence>
<evidence type="ECO:0000313" key="3">
    <source>
        <dbReference type="EMBL" id="CAH2350860.1"/>
    </source>
</evidence>
<comment type="caution">
    <text evidence="3">The sequence shown here is derived from an EMBL/GenBank/DDBJ whole genome shotgun (WGS) entry which is preliminary data.</text>
</comment>
<dbReference type="AlphaFoldDB" id="A0A9P0QLZ1"/>
<keyword evidence="1" id="KW-0175">Coiled coil</keyword>
<organism evidence="3 4">
    <name type="scientific">[Candida] railenensis</name>
    <dbReference type="NCBI Taxonomy" id="45579"/>
    <lineage>
        <taxon>Eukaryota</taxon>
        <taxon>Fungi</taxon>
        <taxon>Dikarya</taxon>
        <taxon>Ascomycota</taxon>
        <taxon>Saccharomycotina</taxon>
        <taxon>Pichiomycetes</taxon>
        <taxon>Debaryomycetaceae</taxon>
        <taxon>Kurtzmaniella</taxon>
    </lineage>
</organism>
<name>A0A9P0QLZ1_9ASCO</name>
<proteinExistence type="predicted"/>
<dbReference type="OrthoDB" id="5572782at2759"/>
<feature type="region of interest" description="Disordered" evidence="2">
    <location>
        <begin position="664"/>
        <end position="716"/>
    </location>
</feature>
<sequence length="794" mass="87831">MGIREVALVNSTSCKLNNLQINKLYQIIVVAINVSTNYRSKSSPVYIETLFNGANGNSLTSSTVEDLPFLKDKVEEISNKPVYTIDKDSDDKTSSLVGISESSTLLSPDQIKLIEDPNLLNNYLIKYQNELTNSIVEYEAFQNSSRLEEQELLKSLKSYRKEFEEEINSKSKLENNVKDIEKRKDNLTFIKSKLTVQLKSLTHTKELHQANLDSLLLQFSKLKDKNKTLQSKELNEKAEIDKQITYYRNEIEILKAKNDDLELQIKEIGNQKKKFDKIYSEVKPLMEVLSSESNFNKDGNLKPNSQAALSDIFQIMPEWKNEIMEELDKTNRNETEWKHVFKSEIRKYMSIKQSVEIAKSNGNKNYQIPISNSKNEYQLSLEFGGYNNALPKVTHKSNKLSGKHGVAKEAGANANGGGWHNFYSQVYSNESNDGLLTPGANENAVGSSQHLHSIPLATSLSNAPVNADEYMAYDDGSNLMAHEINRVGSPFNQVRLDSIPLQDSASNLQQSQSQLTSENYNNFNYQPLSSIASNLVWNNSSMTNSNTNLSTTISAGNGVNGTGNTNTTSGNNYIDLNSLGYDNRQLPVTAPSLGGGNSGVSGFGELFQPSMNQSGTSFHGGETQLAAANPLRSTVFQHFKGLDLPQTSPPYINYTSPSPVPAGLEGFLMSPSPSGAGLTAENGNGNGLHSPSDSQNDLLHSDSLSIPGSNDPQIQQISPQLNHLPLNHLHHNLWSPSPYGHSRNISNHSQSQIWRNDEATNYGTTLSDYNKRTTGQQQGQEVGGAYPANSEDSF</sequence>
<evidence type="ECO:0000256" key="1">
    <source>
        <dbReference type="SAM" id="Coils"/>
    </source>
</evidence>
<feature type="compositionally biased region" description="Low complexity" evidence="2">
    <location>
        <begin position="775"/>
        <end position="784"/>
    </location>
</feature>
<feature type="compositionally biased region" description="Polar residues" evidence="2">
    <location>
        <begin position="765"/>
        <end position="774"/>
    </location>
</feature>
<protein>
    <submittedName>
        <fullName evidence="3">Uncharacterized protein</fullName>
    </submittedName>
</protein>
<evidence type="ECO:0000313" key="4">
    <source>
        <dbReference type="Proteomes" id="UP000837801"/>
    </source>
</evidence>
<dbReference type="Proteomes" id="UP000837801">
    <property type="component" value="Unassembled WGS sequence"/>
</dbReference>
<gene>
    <name evidence="3" type="ORF">CLIB1423_02S06788</name>
</gene>
<feature type="region of interest" description="Disordered" evidence="2">
    <location>
        <begin position="765"/>
        <end position="794"/>
    </location>
</feature>
<keyword evidence="4" id="KW-1185">Reference proteome</keyword>
<dbReference type="EMBL" id="CAKXYY010000002">
    <property type="protein sequence ID" value="CAH2350860.1"/>
    <property type="molecule type" value="Genomic_DNA"/>
</dbReference>
<reference evidence="3" key="1">
    <citation type="submission" date="2022-03" db="EMBL/GenBank/DDBJ databases">
        <authorList>
            <person name="Legras J.-L."/>
            <person name="Devillers H."/>
            <person name="Grondin C."/>
        </authorList>
    </citation>
    <scope>NUCLEOTIDE SEQUENCE</scope>
    <source>
        <strain evidence="3">CLIB 1423</strain>
    </source>
</reference>
<accession>A0A9P0QLZ1</accession>
<feature type="compositionally biased region" description="Polar residues" evidence="2">
    <location>
        <begin position="681"/>
        <end position="716"/>
    </location>
</feature>
<feature type="coiled-coil region" evidence="1">
    <location>
        <begin position="156"/>
        <end position="271"/>
    </location>
</feature>